<dbReference type="InterPro" id="IPR058792">
    <property type="entry name" value="Beta-barrel_RND_2"/>
</dbReference>
<evidence type="ECO:0000313" key="8">
    <source>
        <dbReference type="EMBL" id="AEG00303.1"/>
    </source>
</evidence>
<comment type="subcellular location">
    <subcellularLocation>
        <location evidence="1">Cell envelope</location>
    </subcellularLocation>
</comment>
<evidence type="ECO:0000256" key="1">
    <source>
        <dbReference type="ARBA" id="ARBA00004196"/>
    </source>
</evidence>
<feature type="domain" description="Multidrug resistance protein MdtA-like barrel-sandwich hybrid" evidence="5">
    <location>
        <begin position="68"/>
        <end position="188"/>
    </location>
</feature>
<sequence length="364" mass="39657">MIKRIFIVLLLTVVVLGSIFGFKFYQIQLANSQIKPPPPAVVAAATVKPEQWSSSLTAVGSFIAVAGVNVSNEVVGKVKALHFYSGQTVKAGQLLVELDADTDHAELLGLQAELQLAKARLQRSEKMIQKKYVSQADYDESKAQQEQAAAAVNAKRTRIDKKMIRAPFAGELGIREVNLGQFLSEGTSIVSLQQLAPIYLDFSLPERHINQLAKNQVITATIQSYPDRIFTGKIVALNPYVTQDTRSLKVRAKLNNADKLLRPGMFAQIQIESGNASAVLTLPDTAISYNPYGNSVFLIEKHEHGLTVQSRQVVTGQSREGRVEIVSGLQAGDRVVSAGQVKLRNGMPVTIDTQPAPGERESAQ</sequence>
<dbReference type="RefSeq" id="WP_013818554.1">
    <property type="nucleotide sequence ID" value="NC_015572.1"/>
</dbReference>
<reference evidence="9" key="3">
    <citation type="submission" date="2011-05" db="EMBL/GenBank/DDBJ databases">
        <title>Complete sequence of Methylomonas methanica MC09.</title>
        <authorList>
            <consortium name="US DOE Joint Genome Institute"/>
            <person name="Lucas S."/>
            <person name="Han J."/>
            <person name="Lapidus A."/>
            <person name="Cheng J.-F."/>
            <person name="Goodwin L."/>
            <person name="Pitluck S."/>
            <person name="Peters L."/>
            <person name="Mikhailova N."/>
            <person name="Teshima H."/>
            <person name="Han C."/>
            <person name="Tapia R."/>
            <person name="Land M."/>
            <person name="Hauser L."/>
            <person name="Kyrpides N."/>
            <person name="Ivanova N."/>
            <person name="Pagani I."/>
            <person name="Stein L."/>
            <person name="Woyke T."/>
        </authorList>
    </citation>
    <scope>NUCLEOTIDE SEQUENCE [LARGE SCALE GENOMIC DNA]</scope>
    <source>
        <strain evidence="9">MC09</strain>
    </source>
</reference>
<organism evidence="8 9">
    <name type="scientific">Methylomonas methanica (strain DSM 25384 / MC09)</name>
    <dbReference type="NCBI Taxonomy" id="857087"/>
    <lineage>
        <taxon>Bacteria</taxon>
        <taxon>Pseudomonadati</taxon>
        <taxon>Pseudomonadota</taxon>
        <taxon>Gammaproteobacteria</taxon>
        <taxon>Methylococcales</taxon>
        <taxon>Methylococcaceae</taxon>
        <taxon>Methylomonas</taxon>
    </lineage>
</organism>
<dbReference type="HOGENOM" id="CLU_018816_1_2_6"/>
<protein>
    <submittedName>
        <fullName evidence="8">Efflux transporter, RND family, MFP subunit</fullName>
    </submittedName>
</protein>
<dbReference type="InterPro" id="IPR006143">
    <property type="entry name" value="RND_pump_MFP"/>
</dbReference>
<feature type="domain" description="Multidrug resistance protein MdtA-like alpha-helical hairpin" evidence="4">
    <location>
        <begin position="104"/>
        <end position="160"/>
    </location>
</feature>
<keyword evidence="9" id="KW-1185">Reference proteome</keyword>
<dbReference type="FunFam" id="2.40.30.170:FF:000010">
    <property type="entry name" value="Efflux RND transporter periplasmic adaptor subunit"/>
    <property type="match status" value="1"/>
</dbReference>
<gene>
    <name evidence="8" type="ordered locus">Metme_1887</name>
</gene>
<dbReference type="NCBIfam" id="TIGR01730">
    <property type="entry name" value="RND_mfp"/>
    <property type="match status" value="1"/>
</dbReference>
<dbReference type="GO" id="GO:0015562">
    <property type="term" value="F:efflux transmembrane transporter activity"/>
    <property type="evidence" value="ECO:0007669"/>
    <property type="project" value="TreeGrafter"/>
</dbReference>
<dbReference type="AlphaFoldDB" id="G0A487"/>
<dbReference type="eggNOG" id="COG0845">
    <property type="taxonomic scope" value="Bacteria"/>
</dbReference>
<dbReference type="InterPro" id="IPR058624">
    <property type="entry name" value="MdtA-like_HH"/>
</dbReference>
<keyword evidence="3" id="KW-0813">Transport</keyword>
<feature type="domain" description="CusB-like beta-barrel" evidence="6">
    <location>
        <begin position="198"/>
        <end position="273"/>
    </location>
</feature>
<reference key="2">
    <citation type="submission" date="2011-05" db="EMBL/GenBank/DDBJ databases">
        <title>Complete genome sequence of the aerobic marine methanotroph Methylomonas methanica MC09.</title>
        <authorList>
            <person name="Boden R."/>
            <person name="Cunliffe M."/>
            <person name="Scanlan J."/>
            <person name="Moussard H."/>
            <person name="Kits K.D."/>
            <person name="Klotz M."/>
            <person name="Jetten M."/>
            <person name="Vuilleumier S."/>
            <person name="Han J."/>
            <person name="Peters L."/>
            <person name="Mikhailova N."/>
            <person name="Teshima H."/>
            <person name="Tapia R."/>
            <person name="Kyrpides N."/>
            <person name="Ivanova N."/>
            <person name="Pagani I."/>
            <person name="Cheng J.-F."/>
            <person name="Goodwin L."/>
            <person name="Han C."/>
            <person name="Hauser L."/>
            <person name="Land M."/>
            <person name="Lapidus A."/>
            <person name="Lucas S."/>
            <person name="Pitluck S."/>
            <person name="Woyke T."/>
            <person name="Stein L.Y."/>
            <person name="Murrell C."/>
        </authorList>
    </citation>
    <scope>NUCLEOTIDE SEQUENCE</scope>
    <source>
        <strain>MC09</strain>
    </source>
</reference>
<accession>G0A487</accession>
<dbReference type="Gene3D" id="2.40.30.170">
    <property type="match status" value="1"/>
</dbReference>
<evidence type="ECO:0000313" key="9">
    <source>
        <dbReference type="Proteomes" id="UP000008888"/>
    </source>
</evidence>
<dbReference type="STRING" id="857087.Metme_1887"/>
<dbReference type="Pfam" id="PF25917">
    <property type="entry name" value="BSH_RND"/>
    <property type="match status" value="1"/>
</dbReference>
<feature type="domain" description="Multidrug resistance protein MdtA-like C-terminal permuted SH3" evidence="7">
    <location>
        <begin position="279"/>
        <end position="337"/>
    </location>
</feature>
<evidence type="ECO:0000259" key="4">
    <source>
        <dbReference type="Pfam" id="PF25876"/>
    </source>
</evidence>
<dbReference type="KEGG" id="mmt:Metme_1887"/>
<comment type="similarity">
    <text evidence="2">Belongs to the membrane fusion protein (MFP) (TC 8.A.1) family.</text>
</comment>
<evidence type="ECO:0000256" key="3">
    <source>
        <dbReference type="ARBA" id="ARBA00022448"/>
    </source>
</evidence>
<name>G0A487_METMM</name>
<dbReference type="PANTHER" id="PTHR30469:SF11">
    <property type="entry name" value="BLL4320 PROTEIN"/>
    <property type="match status" value="1"/>
</dbReference>
<dbReference type="PANTHER" id="PTHR30469">
    <property type="entry name" value="MULTIDRUG RESISTANCE PROTEIN MDTA"/>
    <property type="match status" value="1"/>
</dbReference>
<dbReference type="InterPro" id="IPR058627">
    <property type="entry name" value="MdtA-like_C"/>
</dbReference>
<dbReference type="EMBL" id="CP002738">
    <property type="protein sequence ID" value="AEG00303.1"/>
    <property type="molecule type" value="Genomic_DNA"/>
</dbReference>
<proteinExistence type="inferred from homology"/>
<dbReference type="SUPFAM" id="SSF111369">
    <property type="entry name" value="HlyD-like secretion proteins"/>
    <property type="match status" value="1"/>
</dbReference>
<reference evidence="8 9" key="1">
    <citation type="journal article" date="2011" name="J. Bacteriol.">
        <title>Complete Genome Sequence of the Aerobic Marine Methanotroph Methylomonas methanica MC09.</title>
        <authorList>
            <person name="Boden R."/>
            <person name="Cunliffe M."/>
            <person name="Scanlan J."/>
            <person name="Moussard H."/>
            <person name="Kits K.D."/>
            <person name="Klotz M.G."/>
            <person name="Jetten M.S."/>
            <person name="Vuilleumier S."/>
            <person name="Han J."/>
            <person name="Peters L."/>
            <person name="Mikhailova N."/>
            <person name="Teshima H."/>
            <person name="Tapia R."/>
            <person name="Kyrpides N."/>
            <person name="Ivanova N."/>
            <person name="Pagani I."/>
            <person name="Cheng J.F."/>
            <person name="Goodwin L."/>
            <person name="Han C."/>
            <person name="Hauser L."/>
            <person name="Land M.L."/>
            <person name="Lapidus A."/>
            <person name="Lucas S."/>
            <person name="Pitluck S."/>
            <person name="Woyke T."/>
            <person name="Stein L."/>
            <person name="Murrell J.C."/>
        </authorList>
    </citation>
    <scope>NUCLEOTIDE SEQUENCE [LARGE SCALE GENOMIC DNA]</scope>
    <source>
        <strain evidence="8 9">MC09</strain>
    </source>
</reference>
<dbReference type="GO" id="GO:1990281">
    <property type="term" value="C:efflux pump complex"/>
    <property type="evidence" value="ECO:0007669"/>
    <property type="project" value="TreeGrafter"/>
</dbReference>
<dbReference type="Pfam" id="PF25954">
    <property type="entry name" value="Beta-barrel_RND_2"/>
    <property type="match status" value="1"/>
</dbReference>
<evidence type="ECO:0000256" key="2">
    <source>
        <dbReference type="ARBA" id="ARBA00009477"/>
    </source>
</evidence>
<dbReference type="Pfam" id="PF25967">
    <property type="entry name" value="RND-MFP_C"/>
    <property type="match status" value="1"/>
</dbReference>
<evidence type="ECO:0000259" key="6">
    <source>
        <dbReference type="Pfam" id="PF25954"/>
    </source>
</evidence>
<dbReference type="Gene3D" id="1.10.287.470">
    <property type="entry name" value="Helix hairpin bin"/>
    <property type="match status" value="1"/>
</dbReference>
<dbReference type="Pfam" id="PF25876">
    <property type="entry name" value="HH_MFP_RND"/>
    <property type="match status" value="1"/>
</dbReference>
<dbReference type="Gene3D" id="2.40.420.20">
    <property type="match status" value="1"/>
</dbReference>
<dbReference type="Gene3D" id="2.40.50.100">
    <property type="match status" value="1"/>
</dbReference>
<evidence type="ECO:0000259" key="5">
    <source>
        <dbReference type="Pfam" id="PF25917"/>
    </source>
</evidence>
<dbReference type="Proteomes" id="UP000008888">
    <property type="component" value="Chromosome"/>
</dbReference>
<evidence type="ECO:0000259" key="7">
    <source>
        <dbReference type="Pfam" id="PF25967"/>
    </source>
</evidence>
<dbReference type="InterPro" id="IPR058625">
    <property type="entry name" value="MdtA-like_BSH"/>
</dbReference>
<dbReference type="OrthoDB" id="9806939at2"/>